<dbReference type="AlphaFoldDB" id="A0A9Q0GLY9"/>
<evidence type="ECO:0000313" key="1">
    <source>
        <dbReference type="EMBL" id="KAJ4949754.1"/>
    </source>
</evidence>
<dbReference type="PANTHER" id="PTHR45296:SF1">
    <property type="entry name" value="TRANSDUCIN_WD40 REPEAT-LIKE SUPERFAMILY PROTEIN"/>
    <property type="match status" value="1"/>
</dbReference>
<dbReference type="Proteomes" id="UP001141806">
    <property type="component" value="Unassembled WGS sequence"/>
</dbReference>
<dbReference type="EMBL" id="JAMYWD010000433">
    <property type="protein sequence ID" value="KAJ4949754.1"/>
    <property type="molecule type" value="Genomic_DNA"/>
</dbReference>
<name>A0A9Q0GLY9_9MAGN</name>
<dbReference type="OrthoDB" id="2161379at2759"/>
<dbReference type="PANTHER" id="PTHR45296">
    <property type="entry name" value="TRANSDUCIN/WD40 REPEAT-LIKE SUPERFAMILY PROTEIN"/>
    <property type="match status" value="1"/>
</dbReference>
<proteinExistence type="predicted"/>
<evidence type="ECO:0000313" key="2">
    <source>
        <dbReference type="Proteomes" id="UP001141806"/>
    </source>
</evidence>
<reference evidence="1" key="1">
    <citation type="journal article" date="2023" name="Plant J.">
        <title>The genome of the king protea, Protea cynaroides.</title>
        <authorList>
            <person name="Chang J."/>
            <person name="Duong T.A."/>
            <person name="Schoeman C."/>
            <person name="Ma X."/>
            <person name="Roodt D."/>
            <person name="Barker N."/>
            <person name="Li Z."/>
            <person name="Van de Peer Y."/>
            <person name="Mizrachi E."/>
        </authorList>
    </citation>
    <scope>NUCLEOTIDE SEQUENCE</scope>
    <source>
        <tissue evidence="1">Young leaves</tissue>
    </source>
</reference>
<organism evidence="1 2">
    <name type="scientific">Protea cynaroides</name>
    <dbReference type="NCBI Taxonomy" id="273540"/>
    <lineage>
        <taxon>Eukaryota</taxon>
        <taxon>Viridiplantae</taxon>
        <taxon>Streptophyta</taxon>
        <taxon>Embryophyta</taxon>
        <taxon>Tracheophyta</taxon>
        <taxon>Spermatophyta</taxon>
        <taxon>Magnoliopsida</taxon>
        <taxon>Proteales</taxon>
        <taxon>Proteaceae</taxon>
        <taxon>Protea</taxon>
    </lineage>
</organism>
<gene>
    <name evidence="1" type="ORF">NE237_016319</name>
</gene>
<protein>
    <submittedName>
        <fullName evidence="1">Uncharacterized protein</fullName>
    </submittedName>
</protein>
<keyword evidence="2" id="KW-1185">Reference proteome</keyword>
<comment type="caution">
    <text evidence="1">The sequence shown here is derived from an EMBL/GenBank/DDBJ whole genome shotgun (WGS) entry which is preliminary data.</text>
</comment>
<sequence>MDLGKKPISSICFRQGNEDVVYASSGTEVMCFDIHLPSSWKPLNSYNYNKDEINQVLLLIIFLEFFNCSC</sequence>
<accession>A0A9Q0GLY9</accession>